<dbReference type="PRINTS" id="PR01072">
    <property type="entry name" value="PRESENILIN"/>
</dbReference>
<dbReference type="Proteomes" id="UP000735874">
    <property type="component" value="Unassembled WGS sequence"/>
</dbReference>
<dbReference type="AlphaFoldDB" id="A0A329SC39"/>
<dbReference type="STRING" id="29920.A0A329SC39"/>
<evidence type="ECO:0000256" key="8">
    <source>
        <dbReference type="RuleBase" id="RU361148"/>
    </source>
</evidence>
<evidence type="ECO:0000313" key="10">
    <source>
        <dbReference type="EMBL" id="KAG2921495.1"/>
    </source>
</evidence>
<feature type="transmembrane region" description="Helical" evidence="8">
    <location>
        <begin position="150"/>
        <end position="174"/>
    </location>
</feature>
<feature type="transmembrane region" description="Helical" evidence="8">
    <location>
        <begin position="186"/>
        <end position="205"/>
    </location>
</feature>
<dbReference type="EMBL" id="RCMI01000263">
    <property type="protein sequence ID" value="KAG2921495.1"/>
    <property type="molecule type" value="Genomic_DNA"/>
</dbReference>
<dbReference type="OrthoDB" id="432970at2759"/>
<dbReference type="Proteomes" id="UP000688947">
    <property type="component" value="Unassembled WGS sequence"/>
</dbReference>
<dbReference type="Proteomes" id="UP000736787">
    <property type="component" value="Unassembled WGS sequence"/>
</dbReference>
<dbReference type="GO" id="GO:0016485">
    <property type="term" value="P:protein processing"/>
    <property type="evidence" value="ECO:0007669"/>
    <property type="project" value="InterPro"/>
</dbReference>
<keyword evidence="8" id="KW-0378">Hydrolase</keyword>
<dbReference type="SMART" id="SM00730">
    <property type="entry name" value="PSN"/>
    <property type="match status" value="1"/>
</dbReference>
<comment type="subunit">
    <text evidence="8">Homodimer.</text>
</comment>
<dbReference type="EMBL" id="RCMG01000297">
    <property type="protein sequence ID" value="KAG2857266.1"/>
    <property type="molecule type" value="Genomic_DNA"/>
</dbReference>
<evidence type="ECO:0000256" key="4">
    <source>
        <dbReference type="ARBA" id="ARBA00022976"/>
    </source>
</evidence>
<feature type="transmembrane region" description="Helical" evidence="8">
    <location>
        <begin position="479"/>
        <end position="497"/>
    </location>
</feature>
<keyword evidence="6 8" id="KW-0333">Golgi apparatus</keyword>
<accession>A0A329SC39</accession>
<evidence type="ECO:0000256" key="1">
    <source>
        <dbReference type="ARBA" id="ARBA00008604"/>
    </source>
</evidence>
<keyword evidence="3 8" id="KW-0256">Endoplasmic reticulum</keyword>
<evidence type="ECO:0000256" key="5">
    <source>
        <dbReference type="ARBA" id="ARBA00022989"/>
    </source>
</evidence>
<comment type="caution">
    <text evidence="15">The sequence shown here is derived from an EMBL/GenBank/DDBJ whole genome shotgun (WGS) entry which is preliminary data.</text>
</comment>
<dbReference type="GO" id="GO:0000139">
    <property type="term" value="C:Golgi membrane"/>
    <property type="evidence" value="ECO:0007669"/>
    <property type="project" value="UniProtKB-SubCell"/>
</dbReference>
<dbReference type="InterPro" id="IPR042524">
    <property type="entry name" value="Presenilin_C"/>
</dbReference>
<dbReference type="EC" id="3.4.23.-" evidence="8"/>
<evidence type="ECO:0000313" key="11">
    <source>
        <dbReference type="EMBL" id="KAG2938164.1"/>
    </source>
</evidence>
<comment type="similarity">
    <text evidence="1 8">Belongs to the peptidase A22A family.</text>
</comment>
<comment type="function">
    <text evidence="8">Probable subunit of the gamma-secretase complex, an endoprotease complex that catalyzes the intramembrane cleavage of integral membrane proteins such as Notch receptors.</text>
</comment>
<dbReference type="EMBL" id="MJFZ01000245">
    <property type="protein sequence ID" value="RAW33208.1"/>
    <property type="molecule type" value="Genomic_DNA"/>
</dbReference>
<reference evidence="15 16" key="1">
    <citation type="submission" date="2018-01" db="EMBL/GenBank/DDBJ databases">
        <title>Draft genome of the strawberry crown rot pathogen Phytophthora cactorum.</title>
        <authorList>
            <person name="Armitage A.D."/>
            <person name="Lysoe E."/>
            <person name="Nellist C.F."/>
            <person name="Harrison R.J."/>
            <person name="Brurberg M.B."/>
        </authorList>
    </citation>
    <scope>NUCLEOTIDE SEQUENCE [LARGE SCALE GENOMIC DNA]</scope>
    <source>
        <strain evidence="15 16">10300</strain>
    </source>
</reference>
<keyword evidence="8" id="KW-0645">Protease</keyword>
<reference evidence="13" key="2">
    <citation type="submission" date="2018-05" db="EMBL/GenBank/DDBJ databases">
        <title>Effector identification in a new, highly contiguous assembly of the strawberry crown rot pathogen Phytophthora cactorum.</title>
        <authorList>
            <person name="Armitage A.D."/>
            <person name="Nellist C.F."/>
            <person name="Bates H."/>
            <person name="Vickerstaff R.J."/>
            <person name="Harrison R.J."/>
        </authorList>
    </citation>
    <scope>NUCLEOTIDE SEQUENCE</scope>
    <source>
        <strain evidence="9">15-7</strain>
        <strain evidence="10">4032</strain>
        <strain evidence="11">4040</strain>
        <strain evidence="12">P415</strain>
        <strain evidence="13">P421</strain>
    </source>
</reference>
<dbReference type="GO" id="GO:0006509">
    <property type="term" value="P:membrane protein ectodomain proteolysis"/>
    <property type="evidence" value="ECO:0007669"/>
    <property type="project" value="TreeGrafter"/>
</dbReference>
<name>A0A329SC39_9STRA</name>
<feature type="transmembrane region" description="Helical" evidence="8">
    <location>
        <begin position="235"/>
        <end position="253"/>
    </location>
</feature>
<sequence length="508" mass="57120">MGNARSDTRSLASVHYLSVSGDESNSTMYEEPLLDKTRVYDAPRKEWQLQQESEKVDLGAVIHQLNSFFAVIWPVSNAIICSSLAASYISDPVMTQAMKTYMYYQDIDSSELSTAEKTEEALLNALLVIVFIAFLTFGIVLLYKCNGMHLFAWYCMLYSAALLGLMGSKLVVIVLCGNLHWVVDRISLTIVMYNFAMVGVLSIFYQKGIPGILERGYLIATSVIVAWQLAQLPEWSVWMLLLLLGFWDLFAVLTPVGPLRCLVDLVQEKGTPIPGLLFEADVEKAHVGGNTNTQNAQRRRFATRDTIPEEVFMQRLLLAGQSENELQDHGPVNAALFRRQVQVFLYDQNSQCQNHSEELAQKFERNQLRLWRNLYTYYCVDYVSKQQLYPGIQAVFATSMDTYPAYASGGPNYSHEDSEDKSIKLGLGDFIFYSVLVARASLHGFDVFAACFLSILVGLGITLYLLARFDALPALPISLFLGIITYLFMITIISPLLNELQAGNIFFI</sequence>
<feature type="transmembrane region" description="Helical" evidence="8">
    <location>
        <begin position="121"/>
        <end position="143"/>
    </location>
</feature>
<evidence type="ECO:0000256" key="6">
    <source>
        <dbReference type="ARBA" id="ARBA00023034"/>
    </source>
</evidence>
<organism evidence="15 16">
    <name type="scientific">Phytophthora cactorum</name>
    <dbReference type="NCBI Taxonomy" id="29920"/>
    <lineage>
        <taxon>Eukaryota</taxon>
        <taxon>Sar</taxon>
        <taxon>Stramenopiles</taxon>
        <taxon>Oomycota</taxon>
        <taxon>Peronosporomycetes</taxon>
        <taxon>Peronosporales</taxon>
        <taxon>Peronosporaceae</taxon>
        <taxon>Phytophthora</taxon>
    </lineage>
</organism>
<keyword evidence="7 8" id="KW-0472">Membrane</keyword>
<dbReference type="Proteomes" id="UP000697107">
    <property type="component" value="Unassembled WGS sequence"/>
</dbReference>
<feature type="transmembrane region" description="Helical" evidence="8">
    <location>
        <begin position="68"/>
        <end position="89"/>
    </location>
</feature>
<evidence type="ECO:0000256" key="3">
    <source>
        <dbReference type="ARBA" id="ARBA00022824"/>
    </source>
</evidence>
<evidence type="ECO:0000313" key="12">
    <source>
        <dbReference type="EMBL" id="KAG2981802.1"/>
    </source>
</evidence>
<dbReference type="GO" id="GO:0042500">
    <property type="term" value="F:aspartic endopeptidase activity, intramembrane cleaving"/>
    <property type="evidence" value="ECO:0007669"/>
    <property type="project" value="InterPro"/>
</dbReference>
<dbReference type="InterPro" id="IPR006639">
    <property type="entry name" value="Preselin/SPP"/>
</dbReference>
<dbReference type="Proteomes" id="UP000774804">
    <property type="component" value="Unassembled WGS sequence"/>
</dbReference>
<protein>
    <recommendedName>
        <fullName evidence="8">Presenilin</fullName>
        <ecNumber evidence="8">3.4.23.-</ecNumber>
    </recommendedName>
</protein>
<evidence type="ECO:0000256" key="7">
    <source>
        <dbReference type="ARBA" id="ARBA00023136"/>
    </source>
</evidence>
<evidence type="ECO:0000313" key="9">
    <source>
        <dbReference type="EMBL" id="KAG2857266.1"/>
    </source>
</evidence>
<dbReference type="VEuPathDB" id="FungiDB:PC110_g10449"/>
<reference evidence="14" key="3">
    <citation type="submission" date="2021-01" db="EMBL/GenBank/DDBJ databases">
        <title>Phytophthora aleatoria, a newly-described species from Pinus radiata is distinct from Phytophthora cactorum isolates based on comparative genomics.</title>
        <authorList>
            <person name="Mcdougal R."/>
            <person name="Panda P."/>
            <person name="Williams N."/>
            <person name="Studholme D.J."/>
        </authorList>
    </citation>
    <scope>NUCLEOTIDE SEQUENCE</scope>
    <source>
        <strain evidence="14">NZFS 3830</strain>
    </source>
</reference>
<dbReference type="Pfam" id="PF01080">
    <property type="entry name" value="Presenilin"/>
    <property type="match status" value="1"/>
</dbReference>
<comment type="domain">
    <text evidence="8">The PAL motif is required for normal active site conformation.</text>
</comment>
<keyword evidence="4 8" id="KW-0914">Notch signaling pathway</keyword>
<dbReference type="InterPro" id="IPR001108">
    <property type="entry name" value="Peptidase_A22A"/>
</dbReference>
<dbReference type="EMBL" id="RCMK01000291">
    <property type="protein sequence ID" value="KAG2938164.1"/>
    <property type="molecule type" value="Genomic_DNA"/>
</dbReference>
<dbReference type="GO" id="GO:0070765">
    <property type="term" value="C:gamma-secretase complex"/>
    <property type="evidence" value="ECO:0007669"/>
    <property type="project" value="TreeGrafter"/>
</dbReference>
<dbReference type="GO" id="GO:0007219">
    <property type="term" value="P:Notch signaling pathway"/>
    <property type="evidence" value="ECO:0007669"/>
    <property type="project" value="UniProtKB-KW"/>
</dbReference>
<keyword evidence="2 8" id="KW-0812">Transmembrane</keyword>
<comment type="subcellular location">
    <subcellularLocation>
        <location evidence="8">Endoplasmic reticulum membrane</location>
        <topology evidence="8">Multi-pass membrane protein</topology>
    </subcellularLocation>
    <subcellularLocation>
        <location evidence="8">Golgi apparatus membrane</location>
        <topology evidence="8">Multi-pass membrane protein</topology>
    </subcellularLocation>
</comment>
<dbReference type="Gene3D" id="1.10.472.100">
    <property type="entry name" value="Presenilin"/>
    <property type="match status" value="1"/>
</dbReference>
<evidence type="ECO:0000313" key="15">
    <source>
        <dbReference type="EMBL" id="RAW33208.1"/>
    </source>
</evidence>
<evidence type="ECO:0000256" key="2">
    <source>
        <dbReference type="ARBA" id="ARBA00022692"/>
    </source>
</evidence>
<dbReference type="PANTHER" id="PTHR10202">
    <property type="entry name" value="PRESENILIN"/>
    <property type="match status" value="1"/>
</dbReference>
<gene>
    <name evidence="14" type="ORF">JG687_00009763</name>
    <name evidence="15" type="ORF">PC110_g10449</name>
    <name evidence="9" type="ORF">PC113_g10846</name>
    <name evidence="10" type="ORF">PC115_g9516</name>
    <name evidence="11" type="ORF">PC117_g11341</name>
    <name evidence="12" type="ORF">PC118_g10382</name>
    <name evidence="13" type="ORF">PC129_g10296</name>
</gene>
<dbReference type="GO" id="GO:0005789">
    <property type="term" value="C:endoplasmic reticulum membrane"/>
    <property type="evidence" value="ECO:0007669"/>
    <property type="project" value="UniProtKB-SubCell"/>
</dbReference>
<dbReference type="EMBL" id="JAENGZ010000523">
    <property type="protein sequence ID" value="KAG6957778.1"/>
    <property type="molecule type" value="Genomic_DNA"/>
</dbReference>
<keyword evidence="5 8" id="KW-1133">Transmembrane helix</keyword>
<evidence type="ECO:0000313" key="13">
    <source>
        <dbReference type="EMBL" id="KAG3218908.1"/>
    </source>
</evidence>
<dbReference type="Proteomes" id="UP000760860">
    <property type="component" value="Unassembled WGS sequence"/>
</dbReference>
<dbReference type="PANTHER" id="PTHR10202:SF13">
    <property type="entry name" value="PRESENILIN HOMOLOG"/>
    <property type="match status" value="1"/>
</dbReference>
<dbReference type="EMBL" id="RCMV01000336">
    <property type="protein sequence ID" value="KAG3218908.1"/>
    <property type="molecule type" value="Genomic_DNA"/>
</dbReference>
<evidence type="ECO:0000313" key="14">
    <source>
        <dbReference type="EMBL" id="KAG6957778.1"/>
    </source>
</evidence>
<dbReference type="EMBL" id="RCML01000297">
    <property type="protein sequence ID" value="KAG2981802.1"/>
    <property type="molecule type" value="Genomic_DNA"/>
</dbReference>
<evidence type="ECO:0000313" key="16">
    <source>
        <dbReference type="Proteomes" id="UP000251314"/>
    </source>
</evidence>
<feature type="transmembrane region" description="Helical" evidence="8">
    <location>
        <begin position="447"/>
        <end position="467"/>
    </location>
</feature>
<feature type="transmembrane region" description="Helical" evidence="8">
    <location>
        <begin position="212"/>
        <end position="229"/>
    </location>
</feature>
<keyword evidence="16" id="KW-1185">Reference proteome</keyword>
<dbReference type="Proteomes" id="UP000251314">
    <property type="component" value="Unassembled WGS sequence"/>
</dbReference>
<proteinExistence type="inferred from homology"/>